<sequence length="556" mass="60958">MGAVDTLLSLAIPALVILHLVVAPYTKVEESFNIQAAHDVLVYGTPTRDVHTKLSTQYDHFDFPGAVPRTFVGPVLLAGLTQPVVALVGFQHAQFLVRAVLGLVNAWSLVVFKRNVARAFGQPTARWYTLLQATQFHVLFYASRTLPNMFAFGFTTLAFAQLVGDPRTLSVGRCKLAIALLTCATAVFRSELAILLVTTTAYLLVVRGLPLRTVIQPFLVSFVFSLLASVPLDSYFWQKPLWPELWGFYYNAVLGSSSDWGVSPWHYYFTNALPKLLVNPLTLGVLVPFAWIHPATVHYTRTLTLPTLLFVAIYSLQPHKEARFIFYVVPPMTAAAALGANYIFTRRGKSTVYALASAALVASILASLAISTGMLLVSSLNYPGGEALSELRSLVTSNAASPDVQAVMVHTDVLSCMTGVTLFGQHTYPPNDPKPVTETVSFAFDKTEKSSTLRNPAFWSKFDYVLLEDPSKAIGSWETIGTIEGFAGVEVLRPGMEATDDLEAGHGQVLGRGALVKKAREIVRGVTGGWWVGPRMEPRIRILKKLRSAPRKEVKE</sequence>
<evidence type="ECO:0000256" key="7">
    <source>
        <dbReference type="ARBA" id="ARBA00022824"/>
    </source>
</evidence>
<feature type="transmembrane region" description="Helical" evidence="12">
    <location>
        <begin position="276"/>
        <end position="293"/>
    </location>
</feature>
<feature type="transmembrane region" description="Helical" evidence="12">
    <location>
        <begin position="324"/>
        <end position="344"/>
    </location>
</feature>
<keyword evidence="6 12" id="KW-0812">Transmembrane</keyword>
<proteinExistence type="inferred from homology"/>
<dbReference type="Proteomes" id="UP000829685">
    <property type="component" value="Unassembled WGS sequence"/>
</dbReference>
<evidence type="ECO:0000256" key="6">
    <source>
        <dbReference type="ARBA" id="ARBA00022692"/>
    </source>
</evidence>
<comment type="pathway">
    <text evidence="2">Protein modification; protein glycosylation.</text>
</comment>
<evidence type="ECO:0000256" key="1">
    <source>
        <dbReference type="ARBA" id="ARBA00004477"/>
    </source>
</evidence>
<evidence type="ECO:0000313" key="14">
    <source>
        <dbReference type="Proteomes" id="UP000829685"/>
    </source>
</evidence>
<feature type="transmembrane region" description="Helical" evidence="12">
    <location>
        <begin position="6"/>
        <end position="25"/>
    </location>
</feature>
<dbReference type="EMBL" id="JAFIMR010000009">
    <property type="protein sequence ID" value="KAI1874405.1"/>
    <property type="molecule type" value="Genomic_DNA"/>
</dbReference>
<dbReference type="PANTHER" id="PTHR22760">
    <property type="entry name" value="GLYCOSYLTRANSFERASE"/>
    <property type="match status" value="1"/>
</dbReference>
<keyword evidence="8 12" id="KW-1133">Transmembrane helix</keyword>
<comment type="function">
    <text evidence="10">Mannosyltransferase that operates in the biosynthetic pathway of dolichol-linked oligosaccharides, the glycan precursors employed in protein asparagine (N)-glycosylation. The assembly of dolichol-linked oligosaccharides begins on the cytosolic side of the endoplasmic reticulum membrane and finishes in its lumen. The sequential addition of sugars to dolichol pyrophosphate produces dolichol-linked oligosaccharides containing fourteen sugars, including two GlcNAcs, nine mannoses and three glucoses. Once assembled, the oligosaccharide is transferred from the lipid to nascent proteins by oligosaccharyltransferases. In the lumen of the endoplasmic reticulum, adds the eighth mannose residue in an alpha-1,6 linkage onto Man(7)GlcNAc(2)-PP-dolichol to produce Man(8)GlcNAc(2)-PP-dolichol.</text>
</comment>
<feature type="transmembrane region" description="Helical" evidence="12">
    <location>
        <begin position="146"/>
        <end position="164"/>
    </location>
</feature>
<dbReference type="GO" id="GO:0006487">
    <property type="term" value="P:protein N-linked glycosylation"/>
    <property type="evidence" value="ECO:0007669"/>
    <property type="project" value="TreeGrafter"/>
</dbReference>
<evidence type="ECO:0000256" key="12">
    <source>
        <dbReference type="RuleBase" id="RU363075"/>
    </source>
</evidence>
<keyword evidence="14" id="KW-1185">Reference proteome</keyword>
<comment type="caution">
    <text evidence="13">The sequence shown here is derived from an EMBL/GenBank/DDBJ whole genome shotgun (WGS) entry which is preliminary data.</text>
</comment>
<dbReference type="GO" id="GO:0005789">
    <property type="term" value="C:endoplasmic reticulum membrane"/>
    <property type="evidence" value="ECO:0007669"/>
    <property type="project" value="UniProtKB-SubCell"/>
</dbReference>
<feature type="transmembrane region" description="Helical" evidence="12">
    <location>
        <begin position="176"/>
        <end position="205"/>
    </location>
</feature>
<dbReference type="PANTHER" id="PTHR22760:SF1">
    <property type="entry name" value="DOL-P-MAN:MAN(7)GLCNAC(2)-PP-DOL ALPHA-1,6-MANNOSYLTRANSFERASE"/>
    <property type="match status" value="1"/>
</dbReference>
<dbReference type="InterPro" id="IPR005599">
    <property type="entry name" value="GPI_mannosylTrfase"/>
</dbReference>
<evidence type="ECO:0000256" key="4">
    <source>
        <dbReference type="ARBA" id="ARBA00022676"/>
    </source>
</evidence>
<keyword evidence="9 12" id="KW-0472">Membrane</keyword>
<comment type="catalytic activity">
    <reaction evidence="11">
        <text>an alpha-D-Man-(1-&gt;2)-alpha-D-Man-(1-&gt;2)-alpha-D-Man-(1-&gt;3)-[alpha-D-Man-(1-&gt;2)-alpha-D-Man-(1-&gt;3)-alpha-D-Man-(1-&gt;6)]-beta-D-Man-(1-&gt;4)-beta-D-GlcNAc-(1-&gt;4)-alpha-D-GlcNAc-diphospho-di-trans,poly-cis-dolichol + a di-trans,poly-cis-dolichyl beta-D-mannosyl phosphate = an alpha-D-Man-(1-&gt;2)-alpha-D-Man-(1-&gt;2)-alpha-D-Man-(1-&gt;3)-[alpha-D-Man-(1-&gt;2)-alpha-D-Man-(1-&gt;3)-[alpha-D-Man-(1-&gt;6)]-alpha-D-Man-(1-&gt;6)]-beta-D-Man-(1-&gt;4)-beta-D-GlcNAc-(1-&gt;4)-alpha-D-GlcNAc-diphospho-di-trans,poly-cis-dolichol + a di-trans,poly-cis-dolichyl phosphate + H(+)</text>
        <dbReference type="Rhea" id="RHEA:29535"/>
        <dbReference type="Rhea" id="RHEA-COMP:19498"/>
        <dbReference type="Rhea" id="RHEA-COMP:19501"/>
        <dbReference type="Rhea" id="RHEA-COMP:19518"/>
        <dbReference type="Rhea" id="RHEA-COMP:19519"/>
        <dbReference type="ChEBI" id="CHEBI:15378"/>
        <dbReference type="ChEBI" id="CHEBI:57683"/>
        <dbReference type="ChEBI" id="CHEBI:58211"/>
        <dbReference type="ChEBI" id="CHEBI:132517"/>
        <dbReference type="ChEBI" id="CHEBI:132519"/>
        <dbReference type="EC" id="2.4.1.260"/>
    </reaction>
    <physiologicalReaction direction="left-to-right" evidence="11">
        <dbReference type="Rhea" id="RHEA:29536"/>
    </physiologicalReaction>
</comment>
<evidence type="ECO:0000256" key="10">
    <source>
        <dbReference type="ARBA" id="ARBA00044721"/>
    </source>
</evidence>
<dbReference type="Pfam" id="PF03901">
    <property type="entry name" value="Glyco_transf_22"/>
    <property type="match status" value="1"/>
</dbReference>
<name>A0A9Q0AR13_9PEZI</name>
<reference evidence="13" key="1">
    <citation type="submission" date="2021-03" db="EMBL/GenBank/DDBJ databases">
        <title>Revisited historic fungal species revealed as producer of novel bioactive compounds through whole genome sequencing and comparative genomics.</title>
        <authorList>
            <person name="Vignolle G.A."/>
            <person name="Hochenegger N."/>
            <person name="Mach R.L."/>
            <person name="Mach-Aigner A.R."/>
            <person name="Javad Rahimi M."/>
            <person name="Salim K.A."/>
            <person name="Chan C.M."/>
            <person name="Lim L.B.L."/>
            <person name="Cai F."/>
            <person name="Druzhinina I.S."/>
            <person name="U'Ren J.M."/>
            <person name="Derntl C."/>
        </authorList>
    </citation>
    <scope>NUCLEOTIDE SEQUENCE</scope>
    <source>
        <strain evidence="13">TUCIM 5799</strain>
    </source>
</reference>
<protein>
    <recommendedName>
        <fullName evidence="12">Mannosyltransferase</fullName>
        <ecNumber evidence="12">2.4.1.-</ecNumber>
    </recommendedName>
</protein>
<keyword evidence="5" id="KW-0808">Transferase</keyword>
<evidence type="ECO:0000313" key="13">
    <source>
        <dbReference type="EMBL" id="KAI1874405.1"/>
    </source>
</evidence>
<evidence type="ECO:0000256" key="9">
    <source>
        <dbReference type="ARBA" id="ARBA00023136"/>
    </source>
</evidence>
<comment type="similarity">
    <text evidence="3 12">Belongs to the glycosyltransferase 22 family.</text>
</comment>
<evidence type="ECO:0000256" key="2">
    <source>
        <dbReference type="ARBA" id="ARBA00004922"/>
    </source>
</evidence>
<dbReference type="EC" id="2.4.1.-" evidence="12"/>
<accession>A0A9Q0AR13</accession>
<dbReference type="GO" id="GO:0052917">
    <property type="term" value="F:dol-P-Man:Man(7)GlcNAc(2)-PP-Dol alpha-1,6-mannosyltransferase activity"/>
    <property type="evidence" value="ECO:0007669"/>
    <property type="project" value="UniProtKB-EC"/>
</dbReference>
<comment type="subcellular location">
    <subcellularLocation>
        <location evidence="1 12">Endoplasmic reticulum membrane</location>
        <topology evidence="1 12">Multi-pass membrane protein</topology>
    </subcellularLocation>
</comment>
<dbReference type="AlphaFoldDB" id="A0A9Q0AR13"/>
<gene>
    <name evidence="13" type="ORF">JX265_004613</name>
</gene>
<evidence type="ECO:0000256" key="3">
    <source>
        <dbReference type="ARBA" id="ARBA00007063"/>
    </source>
</evidence>
<evidence type="ECO:0000256" key="8">
    <source>
        <dbReference type="ARBA" id="ARBA00022989"/>
    </source>
</evidence>
<evidence type="ECO:0000256" key="5">
    <source>
        <dbReference type="ARBA" id="ARBA00022679"/>
    </source>
</evidence>
<evidence type="ECO:0000256" key="11">
    <source>
        <dbReference type="ARBA" id="ARBA00048899"/>
    </source>
</evidence>
<keyword evidence="4 12" id="KW-0328">Glycosyltransferase</keyword>
<feature type="transmembrane region" description="Helical" evidence="12">
    <location>
        <begin position="350"/>
        <end position="377"/>
    </location>
</feature>
<keyword evidence="7 12" id="KW-0256">Endoplasmic reticulum</keyword>
<organism evidence="13 14">
    <name type="scientific">Neoarthrinium moseri</name>
    <dbReference type="NCBI Taxonomy" id="1658444"/>
    <lineage>
        <taxon>Eukaryota</taxon>
        <taxon>Fungi</taxon>
        <taxon>Dikarya</taxon>
        <taxon>Ascomycota</taxon>
        <taxon>Pezizomycotina</taxon>
        <taxon>Sordariomycetes</taxon>
        <taxon>Xylariomycetidae</taxon>
        <taxon>Amphisphaeriales</taxon>
        <taxon>Apiosporaceae</taxon>
        <taxon>Neoarthrinium</taxon>
    </lineage>
</organism>
<feature type="transmembrane region" description="Helical" evidence="12">
    <location>
        <begin position="248"/>
        <end position="269"/>
    </location>
</feature>
<feature type="transmembrane region" description="Helical" evidence="12">
    <location>
        <begin position="217"/>
        <end position="236"/>
    </location>
</feature>